<dbReference type="AlphaFoldDB" id="A0A9X1X539"/>
<evidence type="ECO:0000256" key="1">
    <source>
        <dbReference type="ARBA" id="ARBA00003954"/>
    </source>
</evidence>
<dbReference type="Pfam" id="PF00122">
    <property type="entry name" value="E1-E2_ATPase"/>
    <property type="match status" value="1"/>
</dbReference>
<dbReference type="PROSITE" id="PS00154">
    <property type="entry name" value="ATPASE_E1_E2"/>
    <property type="match status" value="1"/>
</dbReference>
<dbReference type="EC" id="7.2.2.14" evidence="4"/>
<evidence type="ECO:0000256" key="13">
    <source>
        <dbReference type="ARBA" id="ARBA00022967"/>
    </source>
</evidence>
<evidence type="ECO:0000256" key="12">
    <source>
        <dbReference type="ARBA" id="ARBA00022842"/>
    </source>
</evidence>
<dbReference type="SFLD" id="SFLDF00027">
    <property type="entry name" value="p-type_atpase"/>
    <property type="match status" value="1"/>
</dbReference>
<accession>A0A9X1X539</accession>
<evidence type="ECO:0000256" key="18">
    <source>
        <dbReference type="SAM" id="Phobius"/>
    </source>
</evidence>
<dbReference type="InterPro" id="IPR006068">
    <property type="entry name" value="ATPase_P-typ_cation-transptr_C"/>
</dbReference>
<feature type="transmembrane region" description="Helical" evidence="18">
    <location>
        <begin position="865"/>
        <end position="883"/>
    </location>
</feature>
<evidence type="ECO:0000256" key="17">
    <source>
        <dbReference type="ARBA" id="ARBA00047295"/>
    </source>
</evidence>
<comment type="function">
    <text evidence="1">Mediates magnesium influx to the cytosol.</text>
</comment>
<comment type="similarity">
    <text evidence="3">Belongs to the cation transport ATPase (P-type) (TC 3.A.3) family. Type IIIB subfamily.</text>
</comment>
<dbReference type="GO" id="GO:0005886">
    <property type="term" value="C:plasma membrane"/>
    <property type="evidence" value="ECO:0007669"/>
    <property type="project" value="UniProtKB-SubCell"/>
</dbReference>
<keyword evidence="7" id="KW-0997">Cell inner membrane</keyword>
<dbReference type="CDD" id="cd02077">
    <property type="entry name" value="P-type_ATPase_Mg"/>
    <property type="match status" value="1"/>
</dbReference>
<evidence type="ECO:0000256" key="15">
    <source>
        <dbReference type="ARBA" id="ARBA00023136"/>
    </source>
</evidence>
<dbReference type="Proteomes" id="UP001139450">
    <property type="component" value="Unassembled WGS sequence"/>
</dbReference>
<dbReference type="SFLD" id="SFLDS00003">
    <property type="entry name" value="Haloacid_Dehalogenase"/>
    <property type="match status" value="1"/>
</dbReference>
<dbReference type="InterPro" id="IPR059000">
    <property type="entry name" value="ATPase_P-type_domA"/>
</dbReference>
<evidence type="ECO:0000313" key="20">
    <source>
        <dbReference type="EMBL" id="MCJ8211209.1"/>
    </source>
</evidence>
<keyword evidence="11" id="KW-0067">ATP-binding</keyword>
<evidence type="ECO:0000256" key="5">
    <source>
        <dbReference type="ARBA" id="ARBA00013555"/>
    </source>
</evidence>
<gene>
    <name evidence="20" type="primary">mgtA</name>
    <name evidence="20" type="ORF">MUY27_15935</name>
</gene>
<dbReference type="NCBIfam" id="TIGR01494">
    <property type="entry name" value="ATPase_P-type"/>
    <property type="match status" value="2"/>
</dbReference>
<feature type="transmembrane region" description="Helical" evidence="18">
    <location>
        <begin position="304"/>
        <end position="328"/>
    </location>
</feature>
<evidence type="ECO:0000256" key="8">
    <source>
        <dbReference type="ARBA" id="ARBA00022553"/>
    </source>
</evidence>
<dbReference type="SUPFAM" id="SSF56784">
    <property type="entry name" value="HAD-like"/>
    <property type="match status" value="1"/>
</dbReference>
<dbReference type="Gene3D" id="3.40.50.1000">
    <property type="entry name" value="HAD superfamily/HAD-like"/>
    <property type="match status" value="1"/>
</dbReference>
<feature type="transmembrane region" description="Helical" evidence="18">
    <location>
        <begin position="829"/>
        <end position="853"/>
    </location>
</feature>
<evidence type="ECO:0000256" key="6">
    <source>
        <dbReference type="ARBA" id="ARBA00022475"/>
    </source>
</evidence>
<dbReference type="GO" id="GO:0015444">
    <property type="term" value="F:P-type magnesium transporter activity"/>
    <property type="evidence" value="ECO:0007669"/>
    <property type="project" value="UniProtKB-EC"/>
</dbReference>
<dbReference type="SMART" id="SM00831">
    <property type="entry name" value="Cation_ATPase_N"/>
    <property type="match status" value="1"/>
</dbReference>
<dbReference type="Pfam" id="PF13246">
    <property type="entry name" value="Cation_ATPase"/>
    <property type="match status" value="1"/>
</dbReference>
<keyword evidence="13" id="KW-1278">Translocase</keyword>
<feature type="transmembrane region" description="Helical" evidence="18">
    <location>
        <begin position="271"/>
        <end position="292"/>
    </location>
</feature>
<evidence type="ECO:0000256" key="4">
    <source>
        <dbReference type="ARBA" id="ARBA00012786"/>
    </source>
</evidence>
<reference evidence="20" key="1">
    <citation type="submission" date="2022-04" db="EMBL/GenBank/DDBJ databases">
        <title>Mucilaginibacter sp. RS28 isolated from freshwater.</title>
        <authorList>
            <person name="Ko S.-R."/>
        </authorList>
    </citation>
    <scope>NUCLEOTIDE SEQUENCE</scope>
    <source>
        <strain evidence="20">RS28</strain>
    </source>
</reference>
<feature type="transmembrane region" description="Helical" evidence="18">
    <location>
        <begin position="109"/>
        <end position="128"/>
    </location>
</feature>
<evidence type="ECO:0000256" key="2">
    <source>
        <dbReference type="ARBA" id="ARBA00004429"/>
    </source>
</evidence>
<dbReference type="InterPro" id="IPR018303">
    <property type="entry name" value="ATPase_P-typ_P_site"/>
</dbReference>
<dbReference type="NCBIfam" id="TIGR01524">
    <property type="entry name" value="ATPase-IIIB_Mg"/>
    <property type="match status" value="1"/>
</dbReference>
<sequence>MLKRSNHIVGLNYKGLDYAAELHLKRIAAAEKKECFTLLDGNETGLEKDQVRSRLLIYGLNEVSHEQAPAWYLQLLQAFLNPFIGVLVVLAVISMITDVIIQAPSDSDYSTVLIISIMVILSVLLRFVQEYRSNKAAEKLKSMVRTTATVLRPVGAREEVDIKQLVPGDIIQLAAGDMIPADVRILQSKDLFVSQAMLTGESVPVEKISAAVPDAVFFSVLELNNTCFMGTNVVSGTAMAVIVNTGDKTYFGSLSKSLVGKRAETSFDKGVNSVSWLLIRFMLVMVPAVMLINGFTKDNWLEAFLFGLSIAVGLTPEMLPMIVTANLAKGAVNMSKRKVVVKRLNAIQNIGAMDILCTDKTGTLTMDKIVLERHLNVAGAEDNEVMKWAYLNSYYQTGLKNLLDIAVLEHADEHACMQEGETYHKIDEIPFDFQRRRMSVILEDASHQHLLICKGAVEEMLDLCTHAFNPGSDQQLQIKTNAIIPMDGKMRKTVLNTSRKLNEEGLRVLLVAVKAYDERPLTYSVEDESNMVLTGFIGFLDPAKPSAKPSIEALHKLGVEIKVLTGDNEIVARKICQDVGIPVNHILLGKELEKMSDDELKGSLDTVSIMAKLSPLQKSRVVKVLQEKGHTVGFMGDGINDAAALRDADVGISVDTAVDIAKESADIILLEKDLMVLRKGVIYGRRTFGNIIKYIKMTASSNFGNMFSMLGASALLPFLPMLPIQILVNNLLYDISQISIPWDSMDEEYIVQPRKWDASGISKFMMFIGPISSIFDYATFAVLWFVFKANLPAHQTLFQTGWFVESLLSQTLIVHMIRTRKIPFIQSWAAAPVLALTTAIMVIGISLPFTPLAPVLKMQWLPFSFFPWLIGILFSYCLLTQFVKNCFINKFNQWL</sequence>
<dbReference type="SUPFAM" id="SSF81665">
    <property type="entry name" value="Calcium ATPase, transmembrane domain M"/>
    <property type="match status" value="1"/>
</dbReference>
<evidence type="ECO:0000313" key="21">
    <source>
        <dbReference type="Proteomes" id="UP001139450"/>
    </source>
</evidence>
<dbReference type="GO" id="GO:0016887">
    <property type="term" value="F:ATP hydrolysis activity"/>
    <property type="evidence" value="ECO:0007669"/>
    <property type="project" value="InterPro"/>
</dbReference>
<dbReference type="Gene3D" id="1.20.1110.10">
    <property type="entry name" value="Calcium-transporting ATPase, transmembrane domain"/>
    <property type="match status" value="1"/>
</dbReference>
<proteinExistence type="inferred from homology"/>
<dbReference type="Gene3D" id="3.40.1110.10">
    <property type="entry name" value="Calcium-transporting ATPase, cytoplasmic domain N"/>
    <property type="match status" value="1"/>
</dbReference>
<dbReference type="InterPro" id="IPR023214">
    <property type="entry name" value="HAD_sf"/>
</dbReference>
<dbReference type="SUPFAM" id="SSF81653">
    <property type="entry name" value="Calcium ATPase, transduction domain A"/>
    <property type="match status" value="1"/>
</dbReference>
<dbReference type="InterPro" id="IPR001757">
    <property type="entry name" value="P_typ_ATPase"/>
</dbReference>
<dbReference type="Pfam" id="PF00690">
    <property type="entry name" value="Cation_ATPase_N"/>
    <property type="match status" value="1"/>
</dbReference>
<evidence type="ECO:0000256" key="16">
    <source>
        <dbReference type="ARBA" id="ARBA00029806"/>
    </source>
</evidence>
<dbReference type="InterPro" id="IPR023298">
    <property type="entry name" value="ATPase_P-typ_TM_dom_sf"/>
</dbReference>
<dbReference type="GO" id="GO:0005524">
    <property type="term" value="F:ATP binding"/>
    <property type="evidence" value="ECO:0007669"/>
    <property type="project" value="UniProtKB-KW"/>
</dbReference>
<dbReference type="Gene3D" id="2.70.150.10">
    <property type="entry name" value="Calcium-transporting ATPase, cytoplasmic transduction domain A"/>
    <property type="match status" value="1"/>
</dbReference>
<keyword evidence="9 18" id="KW-0812">Transmembrane</keyword>
<dbReference type="PANTHER" id="PTHR42861">
    <property type="entry name" value="CALCIUM-TRANSPORTING ATPASE"/>
    <property type="match status" value="1"/>
</dbReference>
<dbReference type="InterPro" id="IPR006415">
    <property type="entry name" value="P-type_ATPase_IIIB"/>
</dbReference>
<dbReference type="InterPro" id="IPR044492">
    <property type="entry name" value="P_typ_ATPase_HD_dom"/>
</dbReference>
<evidence type="ECO:0000256" key="9">
    <source>
        <dbReference type="ARBA" id="ARBA00022692"/>
    </source>
</evidence>
<dbReference type="PRINTS" id="PR01836">
    <property type="entry name" value="MGATPASE"/>
</dbReference>
<dbReference type="EMBL" id="JALJEJ010000008">
    <property type="protein sequence ID" value="MCJ8211209.1"/>
    <property type="molecule type" value="Genomic_DNA"/>
</dbReference>
<dbReference type="InterPro" id="IPR008250">
    <property type="entry name" value="ATPase_P-typ_transduc_dom_A_sf"/>
</dbReference>
<evidence type="ECO:0000256" key="3">
    <source>
        <dbReference type="ARBA" id="ARBA00008746"/>
    </source>
</evidence>
<comment type="catalytic activity">
    <reaction evidence="17">
        <text>Mg(2+)(out) + ATP + H2O = Mg(2+)(in) + ADP + phosphate + H(+)</text>
        <dbReference type="Rhea" id="RHEA:10260"/>
        <dbReference type="ChEBI" id="CHEBI:15377"/>
        <dbReference type="ChEBI" id="CHEBI:15378"/>
        <dbReference type="ChEBI" id="CHEBI:18420"/>
        <dbReference type="ChEBI" id="CHEBI:30616"/>
        <dbReference type="ChEBI" id="CHEBI:43474"/>
        <dbReference type="ChEBI" id="CHEBI:456216"/>
        <dbReference type="EC" id="7.2.2.14"/>
    </reaction>
</comment>
<comment type="subcellular location">
    <subcellularLocation>
        <location evidence="2">Cell inner membrane</location>
        <topology evidence="2">Multi-pass membrane protein</topology>
    </subcellularLocation>
</comment>
<dbReference type="NCBIfam" id="NF011702">
    <property type="entry name" value="PRK15122.1"/>
    <property type="match status" value="1"/>
</dbReference>
<evidence type="ECO:0000256" key="11">
    <source>
        <dbReference type="ARBA" id="ARBA00022840"/>
    </source>
</evidence>
<dbReference type="SFLD" id="SFLDG00002">
    <property type="entry name" value="C1.7:_P-type_atpase_like"/>
    <property type="match status" value="1"/>
</dbReference>
<keyword evidence="14 18" id="KW-1133">Transmembrane helix</keyword>
<keyword evidence="6" id="KW-1003">Cell membrane</keyword>
<keyword evidence="15 18" id="KW-0472">Membrane</keyword>
<dbReference type="RefSeq" id="WP_245131621.1">
    <property type="nucleotide sequence ID" value="NZ_JALJEJ010000008.1"/>
</dbReference>
<evidence type="ECO:0000256" key="14">
    <source>
        <dbReference type="ARBA" id="ARBA00022989"/>
    </source>
</evidence>
<dbReference type="InterPro" id="IPR036412">
    <property type="entry name" value="HAD-like_sf"/>
</dbReference>
<keyword evidence="12" id="KW-0460">Magnesium</keyword>
<keyword evidence="21" id="KW-1185">Reference proteome</keyword>
<dbReference type="InterPro" id="IPR023299">
    <property type="entry name" value="ATPase_P-typ_cyto_dom_N"/>
</dbReference>
<feature type="domain" description="Cation-transporting P-type ATPase N-terminal" evidence="19">
    <location>
        <begin position="26"/>
        <end position="99"/>
    </location>
</feature>
<evidence type="ECO:0000256" key="10">
    <source>
        <dbReference type="ARBA" id="ARBA00022741"/>
    </source>
</evidence>
<name>A0A9X1X539_9SPHI</name>
<feature type="transmembrane region" description="Helical" evidence="18">
    <location>
        <begin position="83"/>
        <end position="103"/>
    </location>
</feature>
<feature type="transmembrane region" description="Helical" evidence="18">
    <location>
        <begin position="764"/>
        <end position="787"/>
    </location>
</feature>
<organism evidence="20 21">
    <name type="scientific">Mucilaginibacter straminoryzae</name>
    <dbReference type="NCBI Taxonomy" id="2932774"/>
    <lineage>
        <taxon>Bacteria</taxon>
        <taxon>Pseudomonadati</taxon>
        <taxon>Bacteroidota</taxon>
        <taxon>Sphingobacteriia</taxon>
        <taxon>Sphingobacteriales</taxon>
        <taxon>Sphingobacteriaceae</taxon>
        <taxon>Mucilaginibacter</taxon>
    </lineage>
</organism>
<keyword evidence="8" id="KW-0597">Phosphoprotein</keyword>
<keyword evidence="10" id="KW-0547">Nucleotide-binding</keyword>
<dbReference type="InterPro" id="IPR004014">
    <property type="entry name" value="ATPase_P-typ_cation-transptr_N"/>
</dbReference>
<protein>
    <recommendedName>
        <fullName evidence="5">Magnesium-transporting ATPase, P-type 1</fullName>
        <ecNumber evidence="4">7.2.2.14</ecNumber>
    </recommendedName>
    <alternativeName>
        <fullName evidence="16">Mg(2+) transport ATPase, P-type 1</fullName>
    </alternativeName>
</protein>
<dbReference type="Pfam" id="PF00689">
    <property type="entry name" value="Cation_ATPase_C"/>
    <property type="match status" value="1"/>
</dbReference>
<evidence type="ECO:0000256" key="7">
    <source>
        <dbReference type="ARBA" id="ARBA00022519"/>
    </source>
</evidence>
<evidence type="ECO:0000259" key="19">
    <source>
        <dbReference type="SMART" id="SM00831"/>
    </source>
</evidence>
<comment type="caution">
    <text evidence="20">The sequence shown here is derived from an EMBL/GenBank/DDBJ whole genome shotgun (WGS) entry which is preliminary data.</text>
</comment>